<organism evidence="7 8">
    <name type="scientific">Wickerhamomyces mucosus</name>
    <dbReference type="NCBI Taxonomy" id="1378264"/>
    <lineage>
        <taxon>Eukaryota</taxon>
        <taxon>Fungi</taxon>
        <taxon>Dikarya</taxon>
        <taxon>Ascomycota</taxon>
        <taxon>Saccharomycotina</taxon>
        <taxon>Saccharomycetes</taxon>
        <taxon>Phaffomycetales</taxon>
        <taxon>Wickerhamomycetaceae</taxon>
        <taxon>Wickerhamomyces</taxon>
    </lineage>
</organism>
<evidence type="ECO:0000259" key="6">
    <source>
        <dbReference type="PROSITE" id="PS51157"/>
    </source>
</evidence>
<dbReference type="GO" id="GO:0008270">
    <property type="term" value="F:zinc ion binding"/>
    <property type="evidence" value="ECO:0007669"/>
    <property type="project" value="UniProtKB-KW"/>
</dbReference>
<name>A0A9P8PPY9_9ASCO</name>
<comment type="caution">
    <text evidence="7">The sequence shown here is derived from an EMBL/GenBank/DDBJ whole genome shotgun (WGS) entry which is preliminary data.</text>
</comment>
<dbReference type="Proteomes" id="UP000769528">
    <property type="component" value="Unassembled WGS sequence"/>
</dbReference>
<accession>A0A9P8PPY9</accession>
<evidence type="ECO:0000256" key="1">
    <source>
        <dbReference type="ARBA" id="ARBA00022723"/>
    </source>
</evidence>
<proteinExistence type="predicted"/>
<gene>
    <name evidence="7" type="ORF">WICMUC_002170</name>
</gene>
<feature type="region of interest" description="Disordered" evidence="5">
    <location>
        <begin position="1"/>
        <end position="22"/>
    </location>
</feature>
<feature type="zinc finger region" description="UBR-type" evidence="4">
    <location>
        <begin position="52"/>
        <end position="139"/>
    </location>
</feature>
<dbReference type="InterPro" id="IPR013083">
    <property type="entry name" value="Znf_RING/FYVE/PHD"/>
</dbReference>
<keyword evidence="1" id="KW-0479">Metal-binding</keyword>
<dbReference type="PANTHER" id="PTHR13513:SF9">
    <property type="entry name" value="E3 UBIQUITIN-PROTEIN LIGASE UBR7-RELATED"/>
    <property type="match status" value="1"/>
</dbReference>
<protein>
    <recommendedName>
        <fullName evidence="6">UBR-type domain-containing protein</fullName>
    </recommendedName>
</protein>
<dbReference type="PROSITE" id="PS51157">
    <property type="entry name" value="ZF_UBR"/>
    <property type="match status" value="1"/>
</dbReference>
<reference evidence="7" key="1">
    <citation type="journal article" date="2021" name="Open Biol.">
        <title>Shared evolutionary footprints suggest mitochondrial oxidative damage underlies multiple complex I losses in fungi.</title>
        <authorList>
            <person name="Schikora-Tamarit M.A."/>
            <person name="Marcet-Houben M."/>
            <person name="Nosek J."/>
            <person name="Gabaldon T."/>
        </authorList>
    </citation>
    <scope>NUCLEOTIDE SEQUENCE</scope>
    <source>
        <strain evidence="7">CBS6341</strain>
    </source>
</reference>
<dbReference type="Pfam" id="PF02207">
    <property type="entry name" value="zf-UBR"/>
    <property type="match status" value="1"/>
</dbReference>
<evidence type="ECO:0000313" key="7">
    <source>
        <dbReference type="EMBL" id="KAH3676148.1"/>
    </source>
</evidence>
<evidence type="ECO:0000256" key="2">
    <source>
        <dbReference type="ARBA" id="ARBA00022771"/>
    </source>
</evidence>
<dbReference type="AlphaFoldDB" id="A0A9P8PPY9"/>
<dbReference type="GO" id="GO:0005737">
    <property type="term" value="C:cytoplasm"/>
    <property type="evidence" value="ECO:0007669"/>
    <property type="project" value="TreeGrafter"/>
</dbReference>
<feature type="region of interest" description="Disordered" evidence="5">
    <location>
        <begin position="253"/>
        <end position="279"/>
    </location>
</feature>
<dbReference type="Gene3D" id="3.30.40.10">
    <property type="entry name" value="Zinc/RING finger domain, C3HC4 (zinc finger)"/>
    <property type="match status" value="1"/>
</dbReference>
<dbReference type="PANTHER" id="PTHR13513">
    <property type="entry name" value="E3 UBIQUITIN-PROTEIN LIGASE UBR7"/>
    <property type="match status" value="1"/>
</dbReference>
<dbReference type="SMART" id="SM00396">
    <property type="entry name" value="ZnF_UBR1"/>
    <property type="match status" value="1"/>
</dbReference>
<evidence type="ECO:0000256" key="3">
    <source>
        <dbReference type="ARBA" id="ARBA00022833"/>
    </source>
</evidence>
<evidence type="ECO:0000256" key="5">
    <source>
        <dbReference type="SAM" id="MobiDB-lite"/>
    </source>
</evidence>
<evidence type="ECO:0000256" key="4">
    <source>
        <dbReference type="PROSITE-ProRule" id="PRU00508"/>
    </source>
</evidence>
<evidence type="ECO:0000313" key="8">
    <source>
        <dbReference type="Proteomes" id="UP000769528"/>
    </source>
</evidence>
<reference evidence="7" key="2">
    <citation type="submission" date="2021-01" db="EMBL/GenBank/DDBJ databases">
        <authorList>
            <person name="Schikora-Tamarit M.A."/>
        </authorList>
    </citation>
    <scope>NUCLEOTIDE SEQUENCE</scope>
    <source>
        <strain evidence="7">CBS6341</strain>
    </source>
</reference>
<dbReference type="InterPro" id="IPR047506">
    <property type="entry name" value="UBR7-like_UBR-box"/>
</dbReference>
<dbReference type="GO" id="GO:0061630">
    <property type="term" value="F:ubiquitin protein ligase activity"/>
    <property type="evidence" value="ECO:0007669"/>
    <property type="project" value="InterPro"/>
</dbReference>
<dbReference type="InterPro" id="IPR003126">
    <property type="entry name" value="Znf_UBR"/>
</dbReference>
<keyword evidence="8" id="KW-1185">Reference proteome</keyword>
<dbReference type="OrthoDB" id="5795902at2759"/>
<dbReference type="CDD" id="cd19677">
    <property type="entry name" value="UBR-box_UBR7"/>
    <property type="match status" value="1"/>
</dbReference>
<feature type="domain" description="UBR-type" evidence="6">
    <location>
        <begin position="52"/>
        <end position="139"/>
    </location>
</feature>
<sequence length="403" mass="46762">MQSSQYTEYQSDSTEKPEFSSQSDSITTAWDYLVSQEQLEKEAKLLMPYDPKKCSYEMGEIRQQLYACLTCYKSKNEIENDQLSEANKQKIEYNAICYSCSIQCHSGHELVELFTKRDFQCDCGTTRFPNGSECNLRKSNNDIPSSSNIYNHNFQGLFCHCDSIYDPQVETGNMIQCRLGDVCNEDWYHDYCLVTEAKPTKDYKDQLKDFPSLNDFDGFICWKCINNNKDFFELIKSDNKIVHRVMERKKINRVKDSVKQEGQGSGKKGDDGDDEGDHQFKKRKLQQDFSIFLNPNYQENFKASIAARPSSTIISNFFKNFPFLLTDDPIYEPENDDDNESIVDLGTRAINTLPREQAVQGVEAFNDIKDKLKLFLTPFAENDKVVNKEDIETFFKKLKEKRT</sequence>
<feature type="compositionally biased region" description="Polar residues" evidence="5">
    <location>
        <begin position="1"/>
        <end position="12"/>
    </location>
</feature>
<keyword evidence="3" id="KW-0862">Zinc</keyword>
<dbReference type="EMBL" id="JAEUBF010000677">
    <property type="protein sequence ID" value="KAH3676148.1"/>
    <property type="molecule type" value="Genomic_DNA"/>
</dbReference>
<dbReference type="InterPro" id="IPR040204">
    <property type="entry name" value="UBR7"/>
</dbReference>
<keyword evidence="2" id="KW-0863">Zinc-finger</keyword>